<feature type="transmembrane region" description="Helical" evidence="1">
    <location>
        <begin position="188"/>
        <end position="208"/>
    </location>
</feature>
<dbReference type="Proteomes" id="UP000005408">
    <property type="component" value="Unassembled WGS sequence"/>
</dbReference>
<dbReference type="EnsemblMetazoa" id="G6049.2">
    <property type="protein sequence ID" value="G6049.2:cds"/>
    <property type="gene ID" value="G6049"/>
</dbReference>
<keyword evidence="3" id="KW-1185">Reference proteome</keyword>
<accession>A0A8W8NNJ1</accession>
<keyword evidence="1" id="KW-0812">Transmembrane</keyword>
<evidence type="ECO:0000256" key="1">
    <source>
        <dbReference type="SAM" id="Phobius"/>
    </source>
</evidence>
<protein>
    <recommendedName>
        <fullName evidence="4">Apple domain-containing protein</fullName>
    </recommendedName>
</protein>
<evidence type="ECO:0008006" key="4">
    <source>
        <dbReference type="Google" id="ProtNLM"/>
    </source>
</evidence>
<evidence type="ECO:0000313" key="2">
    <source>
        <dbReference type="EnsemblMetazoa" id="G6049.2:cds"/>
    </source>
</evidence>
<sequence>MYTNFRTVVAWLKYEMWHHYGIWIFISFRIYHACTYIDHGSYRKGSSSNLLYSTSGTLEFCKMECASNPSCKGFGRMSGSCYFSSSSVPMSTTCSGCSFYTKDNCDTTTEATMSSTVSVFQYTTLQTAATTTSIQNGTGQALCVCSCSQNGTIPTATLAPHESLVIDKKGLSSYRNSRICIADNRPSAVALGSLGVGIIVLFALLILLPDAVRLLRFIVNKC</sequence>
<keyword evidence="1" id="KW-0472">Membrane</keyword>
<reference evidence="2" key="1">
    <citation type="submission" date="2022-08" db="UniProtKB">
        <authorList>
            <consortium name="EnsemblMetazoa"/>
        </authorList>
    </citation>
    <scope>IDENTIFICATION</scope>
    <source>
        <strain evidence="2">05x7-T-G4-1.051#20</strain>
    </source>
</reference>
<evidence type="ECO:0000313" key="3">
    <source>
        <dbReference type="Proteomes" id="UP000005408"/>
    </source>
</evidence>
<keyword evidence="1" id="KW-1133">Transmembrane helix</keyword>
<proteinExistence type="predicted"/>
<organism evidence="2 3">
    <name type="scientific">Magallana gigas</name>
    <name type="common">Pacific oyster</name>
    <name type="synonym">Crassostrea gigas</name>
    <dbReference type="NCBI Taxonomy" id="29159"/>
    <lineage>
        <taxon>Eukaryota</taxon>
        <taxon>Metazoa</taxon>
        <taxon>Spiralia</taxon>
        <taxon>Lophotrochozoa</taxon>
        <taxon>Mollusca</taxon>
        <taxon>Bivalvia</taxon>
        <taxon>Autobranchia</taxon>
        <taxon>Pteriomorphia</taxon>
        <taxon>Ostreida</taxon>
        <taxon>Ostreoidea</taxon>
        <taxon>Ostreidae</taxon>
        <taxon>Magallana</taxon>
    </lineage>
</organism>
<dbReference type="AlphaFoldDB" id="A0A8W8NNJ1"/>
<name>A0A8W8NNJ1_MAGGI</name>